<feature type="region of interest" description="Disordered" evidence="1">
    <location>
        <begin position="1"/>
        <end position="74"/>
    </location>
</feature>
<accession>A0ABQ9HJ06</accession>
<dbReference type="Proteomes" id="UP001159363">
    <property type="component" value="Chromosome 4"/>
</dbReference>
<feature type="compositionally biased region" description="Basic and acidic residues" evidence="1">
    <location>
        <begin position="1"/>
        <end position="10"/>
    </location>
</feature>
<comment type="caution">
    <text evidence="2">The sequence shown here is derived from an EMBL/GenBank/DDBJ whole genome shotgun (WGS) entry which is preliminary data.</text>
</comment>
<protein>
    <submittedName>
        <fullName evidence="2">Uncharacterized protein</fullName>
    </submittedName>
</protein>
<proteinExistence type="predicted"/>
<dbReference type="EMBL" id="JARBHB010000005">
    <property type="protein sequence ID" value="KAJ8884313.1"/>
    <property type="molecule type" value="Genomic_DNA"/>
</dbReference>
<feature type="compositionally biased region" description="Polar residues" evidence="1">
    <location>
        <begin position="13"/>
        <end position="32"/>
    </location>
</feature>
<feature type="compositionally biased region" description="Basic and acidic residues" evidence="1">
    <location>
        <begin position="49"/>
        <end position="74"/>
    </location>
</feature>
<evidence type="ECO:0000313" key="2">
    <source>
        <dbReference type="EMBL" id="KAJ8884313.1"/>
    </source>
</evidence>
<organism evidence="2 3">
    <name type="scientific">Dryococelus australis</name>
    <dbReference type="NCBI Taxonomy" id="614101"/>
    <lineage>
        <taxon>Eukaryota</taxon>
        <taxon>Metazoa</taxon>
        <taxon>Ecdysozoa</taxon>
        <taxon>Arthropoda</taxon>
        <taxon>Hexapoda</taxon>
        <taxon>Insecta</taxon>
        <taxon>Pterygota</taxon>
        <taxon>Neoptera</taxon>
        <taxon>Polyneoptera</taxon>
        <taxon>Phasmatodea</taxon>
        <taxon>Verophasmatodea</taxon>
        <taxon>Anareolatae</taxon>
        <taxon>Phasmatidae</taxon>
        <taxon>Eurycanthinae</taxon>
        <taxon>Dryococelus</taxon>
    </lineage>
</organism>
<reference evidence="2 3" key="1">
    <citation type="submission" date="2023-02" db="EMBL/GenBank/DDBJ databases">
        <title>LHISI_Scaffold_Assembly.</title>
        <authorList>
            <person name="Stuart O.P."/>
            <person name="Cleave R."/>
            <person name="Magrath M.J.L."/>
            <person name="Mikheyev A.S."/>
        </authorList>
    </citation>
    <scope>NUCLEOTIDE SEQUENCE [LARGE SCALE GENOMIC DNA]</scope>
    <source>
        <strain evidence="2">Daus_M_001</strain>
        <tissue evidence="2">Leg muscle</tissue>
    </source>
</reference>
<gene>
    <name evidence="2" type="ORF">PR048_016170</name>
</gene>
<keyword evidence="3" id="KW-1185">Reference proteome</keyword>
<name>A0ABQ9HJ06_9NEOP</name>
<evidence type="ECO:0000313" key="3">
    <source>
        <dbReference type="Proteomes" id="UP001159363"/>
    </source>
</evidence>
<evidence type="ECO:0000256" key="1">
    <source>
        <dbReference type="SAM" id="MobiDB-lite"/>
    </source>
</evidence>
<sequence length="113" mass="12443">MVRKDSRGEVVECNTSHLQQSHLKGTGQTDSVLEQEETEVGQSNTTVLSKRDSVENDKEDFKRFEDSESVEESVHSDTDDFKRFTGCGTLATIPSANDGGSRAFCKTKAPLDV</sequence>